<keyword evidence="1" id="KW-0472">Membrane</keyword>
<dbReference type="PANTHER" id="PTHR44757:SF2">
    <property type="entry name" value="BIOFILM ARCHITECTURE MAINTENANCE PROTEIN MBAA"/>
    <property type="match status" value="1"/>
</dbReference>
<dbReference type="InterPro" id="IPR052155">
    <property type="entry name" value="Biofilm_reg_signaling"/>
</dbReference>
<dbReference type="SUPFAM" id="SSF141868">
    <property type="entry name" value="EAL domain-like"/>
    <property type="match status" value="1"/>
</dbReference>
<keyword evidence="1" id="KW-1133">Transmembrane helix</keyword>
<dbReference type="SUPFAM" id="SSF55073">
    <property type="entry name" value="Nucleotide cyclase"/>
    <property type="match status" value="1"/>
</dbReference>
<dbReference type="PROSITE" id="PS50883">
    <property type="entry name" value="EAL"/>
    <property type="match status" value="1"/>
</dbReference>
<dbReference type="CDD" id="cd01948">
    <property type="entry name" value="EAL"/>
    <property type="match status" value="1"/>
</dbReference>
<keyword evidence="1" id="KW-0812">Transmembrane</keyword>
<dbReference type="PANTHER" id="PTHR44757">
    <property type="entry name" value="DIGUANYLATE CYCLASE DGCP"/>
    <property type="match status" value="1"/>
</dbReference>
<dbReference type="InterPro" id="IPR043128">
    <property type="entry name" value="Rev_trsase/Diguanyl_cyclase"/>
</dbReference>
<feature type="transmembrane region" description="Helical" evidence="1">
    <location>
        <begin position="83"/>
        <end position="106"/>
    </location>
</feature>
<evidence type="ECO:0000259" key="3">
    <source>
        <dbReference type="PROSITE" id="PS50887"/>
    </source>
</evidence>
<dbReference type="Pfam" id="PF00990">
    <property type="entry name" value="GGDEF"/>
    <property type="match status" value="1"/>
</dbReference>
<sequence>MYSVVQCITQEHSLGLVAVAALVCVIGSCLSVLMTQRLGRTAGTRKLVQLALTSLISGGTVWTTHFIAMLAFDPGYAHGYDPLLTGVSLAAAVVGMLMTNGVYAFAHSTNYRVAASGAMFGLSVSTMHYLGMSGYLLPGEIVWQTTPLISSILLGAVLGVATYEYLTRYVTGRHWIVAVVLMTLTICTMHFTGMSAITVQLSPLYSVPPEVISDATLGLFVLGTMAIILMIGFAALSIETNMESEARNQLQHAALHDPLTGLPNRMALTRKMASLTELLERDETERVAVLTLDLNLFKEINDLYGHSAGDSVLTTVANRLNSVLEKDEFIARVGGDEFVALKQGFRRVDQVLAFAERLHALTVEPVDFDNTSAIIGVAIGVATSLEDGRDIRDLLHKSDVAMYRAKADADRHIYLFNAQMEKHNRARLELVSDLRQACIAGDQFELAYQLQNDLSSLAPVGFEVLLRWNHPTKGRVSPDTFIPIAEETGLIREIGLWVLRTACQEASSWPGDFNIAVNVAPQQLMQPSFAEHVSDILLETGLPAERLELEITEASIIDDQVHTLKVMQQLKTMGLRIAMDDFGTGYSSLAMLQTFPFDKIKIDQSFVQNVHIDAQRAAIVRSTLLLGAALNIPVLAEGVEVEDELQFLRMENCSSVQGFYFGKPMTRDEMREVVQANQPKKKTA</sequence>
<reference evidence="5 8" key="3">
    <citation type="journal article" date="2017" name="Int. J. Syst. Evol. Microbiol.">
        <title>Adaptation of Surface-Associated Bacteria to the Open Ocean: A Genomically Distinct Subpopulation of Phaeobacter gallaeciensis Colonizes Pacific Mesozooplankton.</title>
        <authorList>
            <person name="Freese H.M."/>
            <person name="Methner A."/>
            <person name="Overmann J."/>
        </authorList>
    </citation>
    <scope>NUCLEOTIDE SEQUENCE [LARGE SCALE GENOMIC DNA]</scope>
    <source>
        <strain evidence="5 8">P66</strain>
    </source>
</reference>
<feature type="transmembrane region" description="Helical" evidence="1">
    <location>
        <begin position="141"/>
        <end position="163"/>
    </location>
</feature>
<reference evidence="6 7" key="1">
    <citation type="journal article" date="2017" name="Front. Microbiol.">
        <title>Phaeobacter piscinae sp. nov., a species of the Roseobacter group and potential aquaculture probiont.</title>
        <authorList>
            <person name="Sonnenschein E.C."/>
            <person name="Phippen C.B.W."/>
            <person name="Nielsen K.F."/>
            <person name="Mateiu R.V."/>
            <person name="Melchiorsen J."/>
            <person name="Gram L."/>
            <person name="Overmann J."/>
            <person name="Freese H.M."/>
        </authorList>
    </citation>
    <scope>NUCLEOTIDE SEQUENCE [LARGE SCALE GENOMIC DNA]</scope>
    <source>
        <strain evidence="6 7">P88</strain>
    </source>
</reference>
<feature type="transmembrane region" description="Helical" evidence="1">
    <location>
        <begin position="12"/>
        <end position="35"/>
    </location>
</feature>
<feature type="transmembrane region" description="Helical" evidence="1">
    <location>
        <begin position="47"/>
        <end position="71"/>
    </location>
</feature>
<evidence type="ECO:0000313" key="7">
    <source>
        <dbReference type="Proteomes" id="UP000236447"/>
    </source>
</evidence>
<dbReference type="AlphaFoldDB" id="A0A135IMC5"/>
<dbReference type="InterPro" id="IPR000160">
    <property type="entry name" value="GGDEF_dom"/>
</dbReference>
<organism evidence="6 7">
    <name type="scientific">Phaeobacter inhibens</name>
    <dbReference type="NCBI Taxonomy" id="221822"/>
    <lineage>
        <taxon>Bacteria</taxon>
        <taxon>Pseudomonadati</taxon>
        <taxon>Pseudomonadota</taxon>
        <taxon>Alphaproteobacteria</taxon>
        <taxon>Rhodobacterales</taxon>
        <taxon>Roseobacteraceae</taxon>
        <taxon>Phaeobacter</taxon>
    </lineage>
</organism>
<dbReference type="PROSITE" id="PS50887">
    <property type="entry name" value="GGDEF"/>
    <property type="match status" value="1"/>
</dbReference>
<evidence type="ECO:0000259" key="2">
    <source>
        <dbReference type="PROSITE" id="PS50883"/>
    </source>
</evidence>
<dbReference type="Proteomes" id="UP000236536">
    <property type="component" value="Chromosome"/>
</dbReference>
<dbReference type="InterPro" id="IPR005330">
    <property type="entry name" value="MHYT_dom"/>
</dbReference>
<feature type="transmembrane region" description="Helical" evidence="1">
    <location>
        <begin position="175"/>
        <end position="197"/>
    </location>
</feature>
<dbReference type="SMART" id="SM00267">
    <property type="entry name" value="GGDEF"/>
    <property type="match status" value="1"/>
</dbReference>
<evidence type="ECO:0000313" key="8">
    <source>
        <dbReference type="Proteomes" id="UP000236536"/>
    </source>
</evidence>
<dbReference type="Gene3D" id="3.30.70.270">
    <property type="match status" value="1"/>
</dbReference>
<dbReference type="RefSeq" id="WP_014873244.1">
    <property type="nucleotide sequence ID" value="NZ_CBCSDS010000007.1"/>
</dbReference>
<feature type="domain" description="GGDEF" evidence="3">
    <location>
        <begin position="285"/>
        <end position="418"/>
    </location>
</feature>
<dbReference type="CDD" id="cd01949">
    <property type="entry name" value="GGDEF"/>
    <property type="match status" value="1"/>
</dbReference>
<evidence type="ECO:0000313" key="6">
    <source>
        <dbReference type="EMBL" id="AUQ97508.1"/>
    </source>
</evidence>
<dbReference type="PROSITE" id="PS50924">
    <property type="entry name" value="MHYT"/>
    <property type="match status" value="1"/>
</dbReference>
<dbReference type="Pfam" id="PF00563">
    <property type="entry name" value="EAL"/>
    <property type="match status" value="1"/>
</dbReference>
<feature type="domain" description="MHYT" evidence="4">
    <location>
        <begin position="12"/>
        <end position="200"/>
    </location>
</feature>
<proteinExistence type="predicted"/>
<dbReference type="InterPro" id="IPR029787">
    <property type="entry name" value="Nucleotide_cyclase"/>
</dbReference>
<feature type="domain" description="EAL" evidence="2">
    <location>
        <begin position="427"/>
        <end position="678"/>
    </location>
</feature>
<dbReference type="EMBL" id="CP010705">
    <property type="protein sequence ID" value="AUQ96055.1"/>
    <property type="molecule type" value="Genomic_DNA"/>
</dbReference>
<accession>A0A135IMC5</accession>
<evidence type="ECO:0000313" key="5">
    <source>
        <dbReference type="EMBL" id="AUQ96055.1"/>
    </source>
</evidence>
<dbReference type="InterPro" id="IPR001633">
    <property type="entry name" value="EAL_dom"/>
</dbReference>
<dbReference type="SMART" id="SM00052">
    <property type="entry name" value="EAL"/>
    <property type="match status" value="1"/>
</dbReference>
<dbReference type="GO" id="GO:0016020">
    <property type="term" value="C:membrane"/>
    <property type="evidence" value="ECO:0007669"/>
    <property type="project" value="UniProtKB-UniRule"/>
</dbReference>
<dbReference type="OMA" id="RMVMTTS"/>
<evidence type="ECO:0000259" key="4">
    <source>
        <dbReference type="PROSITE" id="PS50924"/>
    </source>
</evidence>
<evidence type="ECO:0000256" key="1">
    <source>
        <dbReference type="PROSITE-ProRule" id="PRU00244"/>
    </source>
</evidence>
<feature type="transmembrane region" description="Helical" evidence="1">
    <location>
        <begin position="113"/>
        <end position="135"/>
    </location>
</feature>
<name>A0A135IMC5_9RHOB</name>
<feature type="transmembrane region" description="Helical" evidence="1">
    <location>
        <begin position="217"/>
        <end position="238"/>
    </location>
</feature>
<dbReference type="EMBL" id="CP010725">
    <property type="protein sequence ID" value="AUQ97508.1"/>
    <property type="molecule type" value="Genomic_DNA"/>
</dbReference>
<dbReference type="InterPro" id="IPR035919">
    <property type="entry name" value="EAL_sf"/>
</dbReference>
<reference evidence="7 8" key="2">
    <citation type="journal article" date="2017" name="Genome Biol. Evol.">
        <title>Trajectories and Drivers of Genome Evolution in Surface-Associated Marine Phaeobacter.</title>
        <authorList>
            <person name="Freese H.M."/>
            <person name="Sikorski J."/>
            <person name="Bunk B."/>
            <person name="Scheuner C."/>
            <person name="Meier-Kolthoff J.P."/>
            <person name="Sproer C."/>
            <person name="Gram L."/>
            <person name="Overmann J."/>
        </authorList>
    </citation>
    <scope>NUCLEOTIDE SEQUENCE [LARGE SCALE GENOMIC DNA]</scope>
    <source>
        <strain evidence="5 8">P66</strain>
        <strain evidence="6 7">P88</strain>
    </source>
</reference>
<dbReference type="Proteomes" id="UP000236447">
    <property type="component" value="Chromosome"/>
</dbReference>
<dbReference type="Gene3D" id="3.20.20.450">
    <property type="entry name" value="EAL domain"/>
    <property type="match status" value="1"/>
</dbReference>
<dbReference type="Pfam" id="PF03707">
    <property type="entry name" value="MHYT"/>
    <property type="match status" value="3"/>
</dbReference>
<dbReference type="NCBIfam" id="TIGR00254">
    <property type="entry name" value="GGDEF"/>
    <property type="match status" value="1"/>
</dbReference>
<keyword evidence="8" id="KW-1185">Reference proteome</keyword>
<protein>
    <submittedName>
        <fullName evidence="5 6">Signaling protein with diguanylate cyclase/phosphodiesterase activity</fullName>
    </submittedName>
</protein>
<gene>
    <name evidence="5" type="ORF">PhaeoP66_03313</name>
    <name evidence="6" type="ORF">PhaeoP88_00096</name>
</gene>